<dbReference type="GO" id="GO:0006310">
    <property type="term" value="P:DNA recombination"/>
    <property type="evidence" value="ECO:0007669"/>
    <property type="project" value="TreeGrafter"/>
</dbReference>
<keyword evidence="13" id="KW-1185">Reference proteome</keyword>
<comment type="caution">
    <text evidence="12">The sequence shown here is derived from an EMBL/GenBank/DDBJ whole genome shotgun (WGS) entry which is preliminary data.</text>
</comment>
<keyword evidence="1" id="KW-0540">Nuclease</keyword>
<dbReference type="GO" id="GO:0003677">
    <property type="term" value="F:DNA binding"/>
    <property type="evidence" value="ECO:0007669"/>
    <property type="project" value="UniProtKB-KW"/>
</dbReference>
<evidence type="ECO:0000313" key="12">
    <source>
        <dbReference type="EMBL" id="MBA2133601.1"/>
    </source>
</evidence>
<keyword evidence="5" id="KW-0347">Helicase</keyword>
<evidence type="ECO:0000259" key="10">
    <source>
        <dbReference type="Pfam" id="PF12705"/>
    </source>
</evidence>
<keyword evidence="9" id="KW-0234">DNA repair</keyword>
<evidence type="ECO:0000256" key="5">
    <source>
        <dbReference type="ARBA" id="ARBA00022806"/>
    </source>
</evidence>
<dbReference type="EMBL" id="JAAKDE010000016">
    <property type="protein sequence ID" value="MBA2133601.1"/>
    <property type="molecule type" value="Genomic_DNA"/>
</dbReference>
<dbReference type="InterPro" id="IPR011604">
    <property type="entry name" value="PDDEXK-like_dom_sf"/>
</dbReference>
<keyword evidence="6" id="KW-0269">Exonuclease</keyword>
<keyword evidence="3" id="KW-0227">DNA damage</keyword>
<evidence type="ECO:0000256" key="6">
    <source>
        <dbReference type="ARBA" id="ARBA00022839"/>
    </source>
</evidence>
<feature type="domain" description="ATP-dependent helicase/deoxyribonuclease subunit B N-terminal" evidence="11">
    <location>
        <begin position="88"/>
        <end position="225"/>
    </location>
</feature>
<evidence type="ECO:0000256" key="3">
    <source>
        <dbReference type="ARBA" id="ARBA00022763"/>
    </source>
</evidence>
<sequence length="1013" mass="113300">MLQIIRHPDLYRDPVGAIRDLIGDEWPKSGDRRLVFIFSTQTLLEYWEEQLLPAFGSWGGVRFVLFDGFVRDLLQEIRPDLSDLTPGGSILLLRLAVAELAKEGRIPYLAKAFPAVGFYATLRQEISLLKRAGLDPVSFGHLVRTADQPLHELAAVYARYQQLLSERHLADGEEKYRQAVAESDKVLPWLQGKELLVIGFTDFTRQQEALLHNLSSQMKVTVVFDHGLADRHELIQPTLPSGEKTQELIYSPLKAGQEAMEGRLLLAHLQQNLWAGPPGTDPPGSDGSVELLKVKGGSRHELVAVANEVKRLLAADPSLTPGDIAVVTPYPVDEVYRILTAFGLPVTAQISGSLVQEPAAQALLQPFRVILSAFEWAEMVKYLRWGGVYPPGQLYRVNPPATLAEWETTLTAIFADKEEQGACSKALLTFLARIPQKATYGQYFQLCLDWLDHPLLLDNFIPPSEGATPFLQARFVQTSFLGKLRSLVQKGLSLTASYAALEVQLADFYLTLEAMLSQEVTTKPTSWRSGIRVLTPTEARGLSFRVSFLVGLNEGVVPRLTPTGWLLREERVLDLPLASLLPTNREQLRRERLLFSYLLKTAREKLVLSCCQTNEEGEAVNPSSFWEDLIELLPGAQPIKEVETGSLIAPFSSFNSAALASEVDEKIRAALARQRAGRARNGYLGPSEAQLLRAKLSDKPFGISALEEYMTCPFLYFCRRWLRIDPLGEPEIIPSRLTEGSIAHLVLKEFFHRHRGEVLLRKSLDMYLTEIRNLVQKHYPQAEAKKSMLHHNLLVLGREHLISLLTRVVQEEVAWGEKTDGRFIPRYFELGFGGLLHDADASSTPQPLVLTAEDVPPDRPPLKIWGKIDRVDTDGAGNFIVYDYKTGTLPAQGEILSGKRLQLPLYLLAVSRLFLPEGRPVGAAYYSLQQANRLRGIWRAEAQVLGIGTRNILTDEEWTATLKNAVTAALQSYHAILQGAFPFCPPKLCPDYCEFWSICRQGIWGREDQDAAE</sequence>
<feature type="domain" description="PD-(D/E)XK endonuclease-like" evidence="10">
    <location>
        <begin position="703"/>
        <end position="1000"/>
    </location>
</feature>
<dbReference type="PANTHER" id="PTHR30591:SF1">
    <property type="entry name" value="RECBCD ENZYME SUBUNIT RECC"/>
    <property type="match status" value="1"/>
</dbReference>
<evidence type="ECO:0000256" key="9">
    <source>
        <dbReference type="ARBA" id="ARBA00023204"/>
    </source>
</evidence>
<accession>A0A8J6I198</accession>
<keyword evidence="7" id="KW-0067">ATP-binding</keyword>
<evidence type="ECO:0000256" key="8">
    <source>
        <dbReference type="ARBA" id="ARBA00023125"/>
    </source>
</evidence>
<dbReference type="Gene3D" id="3.90.320.10">
    <property type="match status" value="1"/>
</dbReference>
<dbReference type="Proteomes" id="UP000657177">
    <property type="component" value="Unassembled WGS sequence"/>
</dbReference>
<dbReference type="RefSeq" id="WP_181340069.1">
    <property type="nucleotide sequence ID" value="NZ_JAAKDE010000016.1"/>
</dbReference>
<proteinExistence type="predicted"/>
<dbReference type="PANTHER" id="PTHR30591">
    <property type="entry name" value="RECBCD ENZYME SUBUNIT RECC"/>
    <property type="match status" value="1"/>
</dbReference>
<dbReference type="InterPro" id="IPR049035">
    <property type="entry name" value="ADDB_N"/>
</dbReference>
<dbReference type="GO" id="GO:0005524">
    <property type="term" value="F:ATP binding"/>
    <property type="evidence" value="ECO:0007669"/>
    <property type="project" value="UniProtKB-KW"/>
</dbReference>
<dbReference type="AlphaFoldDB" id="A0A8J6I198"/>
<dbReference type="SUPFAM" id="SSF52540">
    <property type="entry name" value="P-loop containing nucleoside triphosphate hydrolases"/>
    <property type="match status" value="1"/>
</dbReference>
<dbReference type="Pfam" id="PF12705">
    <property type="entry name" value="PDDEXK_1"/>
    <property type="match status" value="1"/>
</dbReference>
<dbReference type="Gene3D" id="3.40.50.300">
    <property type="entry name" value="P-loop containing nucleotide triphosphate hydrolases"/>
    <property type="match status" value="1"/>
</dbReference>
<dbReference type="GO" id="GO:0004386">
    <property type="term" value="F:helicase activity"/>
    <property type="evidence" value="ECO:0007669"/>
    <property type="project" value="UniProtKB-KW"/>
</dbReference>
<evidence type="ECO:0000256" key="7">
    <source>
        <dbReference type="ARBA" id="ARBA00022840"/>
    </source>
</evidence>
<evidence type="ECO:0000256" key="1">
    <source>
        <dbReference type="ARBA" id="ARBA00022722"/>
    </source>
</evidence>
<name>A0A8J6I198_9FIRM</name>
<keyword evidence="2" id="KW-0547">Nucleotide-binding</keyword>
<evidence type="ECO:0000256" key="4">
    <source>
        <dbReference type="ARBA" id="ARBA00022801"/>
    </source>
</evidence>
<organism evidence="12 13">
    <name type="scientific">Capillibacterium thermochitinicola</name>
    <dbReference type="NCBI Taxonomy" id="2699427"/>
    <lineage>
        <taxon>Bacteria</taxon>
        <taxon>Bacillati</taxon>
        <taxon>Bacillota</taxon>
        <taxon>Capillibacterium</taxon>
    </lineage>
</organism>
<dbReference type="GO" id="GO:0004527">
    <property type="term" value="F:exonuclease activity"/>
    <property type="evidence" value="ECO:0007669"/>
    <property type="project" value="UniProtKB-KW"/>
</dbReference>
<evidence type="ECO:0000259" key="11">
    <source>
        <dbReference type="Pfam" id="PF21445"/>
    </source>
</evidence>
<protein>
    <submittedName>
        <fullName evidence="12">PD-(D/E)XK nuclease family protein</fullName>
    </submittedName>
</protein>
<gene>
    <name evidence="12" type="ORF">G5B42_08630</name>
</gene>
<evidence type="ECO:0000256" key="2">
    <source>
        <dbReference type="ARBA" id="ARBA00022741"/>
    </source>
</evidence>
<dbReference type="InterPro" id="IPR027417">
    <property type="entry name" value="P-loop_NTPase"/>
</dbReference>
<keyword evidence="8" id="KW-0238">DNA-binding</keyword>
<dbReference type="InterPro" id="IPR038726">
    <property type="entry name" value="PDDEXK_AddAB-type"/>
</dbReference>
<evidence type="ECO:0000313" key="13">
    <source>
        <dbReference type="Proteomes" id="UP000657177"/>
    </source>
</evidence>
<keyword evidence="4" id="KW-0378">Hydrolase</keyword>
<reference evidence="12" key="1">
    <citation type="submission" date="2020-06" db="EMBL/GenBank/DDBJ databases">
        <title>Novel chitinolytic bacterium.</title>
        <authorList>
            <person name="Ungkulpasvich U."/>
            <person name="Kosugi A."/>
            <person name="Uke A."/>
        </authorList>
    </citation>
    <scope>NUCLEOTIDE SEQUENCE</scope>
    <source>
        <strain evidence="12">UUS1-1</strain>
    </source>
</reference>
<dbReference type="GO" id="GO:0006281">
    <property type="term" value="P:DNA repair"/>
    <property type="evidence" value="ECO:0007669"/>
    <property type="project" value="UniProtKB-KW"/>
</dbReference>
<dbReference type="Pfam" id="PF21445">
    <property type="entry name" value="ADDB_N"/>
    <property type="match status" value="1"/>
</dbReference>